<sequence length="539" mass="58987">MRFKSFIPRRSVLLRLFIATIIAAASLWTIDRAFSSRAGSGRPQLAPSWTGKQLLEPDSPSLSAPKDSPETPIEVPEHVNKTIPVLNFTRPSWEQVAAITRMLAAVTIDHPDIVQVAHIRSSGFYKYRPIAVNIITGLSCWMQWGKIGVGYPAVGTEHMEVIIDGLTKPSPCVDADVVGLGFLIPLTIILAFTALRVVLAVGFKDSRFGSQGVGYVTGAVLAGYVGAVLSQIHQDQLSFADTANSLVGMETICLLFLFSLGLRANLADPLYVYAIVIVVFFSRSVAFVVMARMDSFKGDTKAGCTIGLIWWGVFRHGSPTPLFCWIYYMCEWLRLVSALTSGKLLATTNLLYRGQLPATEENPAGNRNPLTSLWKGFIEIPGNLIIPRDAEAEVDKITAALRLNQAVTALPQFFLYFSGVGLVHVFSFCFAYGTLWHGCFTFGANALVFTFGHMLAIWSAIAGMLRDVSDLLAISGAVSNFAVRLGEIIAEHLMDGSVFGLVFDFPALAFIFALHYGFFFLRWVALGLVRMVKRCCGSE</sequence>
<evidence type="ECO:0000313" key="3">
    <source>
        <dbReference type="Proteomes" id="UP000275078"/>
    </source>
</evidence>
<feature type="transmembrane region" description="Helical" evidence="1">
    <location>
        <begin position="505"/>
        <end position="524"/>
    </location>
</feature>
<dbReference type="Proteomes" id="UP000275078">
    <property type="component" value="Unassembled WGS sequence"/>
</dbReference>
<dbReference type="AlphaFoldDB" id="A0A3N4I8F7"/>
<feature type="transmembrane region" description="Helical" evidence="1">
    <location>
        <begin position="442"/>
        <end position="461"/>
    </location>
</feature>
<keyword evidence="3" id="KW-1185">Reference proteome</keyword>
<feature type="transmembrane region" description="Helical" evidence="1">
    <location>
        <begin position="270"/>
        <end position="291"/>
    </location>
</feature>
<feature type="transmembrane region" description="Helical" evidence="1">
    <location>
        <begin position="245"/>
        <end position="263"/>
    </location>
</feature>
<proteinExistence type="predicted"/>
<protein>
    <submittedName>
        <fullName evidence="2">Uncharacterized protein</fullName>
    </submittedName>
</protein>
<organism evidence="2 3">
    <name type="scientific">Ascobolus immersus RN42</name>
    <dbReference type="NCBI Taxonomy" id="1160509"/>
    <lineage>
        <taxon>Eukaryota</taxon>
        <taxon>Fungi</taxon>
        <taxon>Dikarya</taxon>
        <taxon>Ascomycota</taxon>
        <taxon>Pezizomycotina</taxon>
        <taxon>Pezizomycetes</taxon>
        <taxon>Pezizales</taxon>
        <taxon>Ascobolaceae</taxon>
        <taxon>Ascobolus</taxon>
    </lineage>
</organism>
<reference evidence="2 3" key="1">
    <citation type="journal article" date="2018" name="Nat. Ecol. Evol.">
        <title>Pezizomycetes genomes reveal the molecular basis of ectomycorrhizal truffle lifestyle.</title>
        <authorList>
            <person name="Murat C."/>
            <person name="Payen T."/>
            <person name="Noel B."/>
            <person name="Kuo A."/>
            <person name="Morin E."/>
            <person name="Chen J."/>
            <person name="Kohler A."/>
            <person name="Krizsan K."/>
            <person name="Balestrini R."/>
            <person name="Da Silva C."/>
            <person name="Montanini B."/>
            <person name="Hainaut M."/>
            <person name="Levati E."/>
            <person name="Barry K.W."/>
            <person name="Belfiori B."/>
            <person name="Cichocki N."/>
            <person name="Clum A."/>
            <person name="Dockter R.B."/>
            <person name="Fauchery L."/>
            <person name="Guy J."/>
            <person name="Iotti M."/>
            <person name="Le Tacon F."/>
            <person name="Lindquist E.A."/>
            <person name="Lipzen A."/>
            <person name="Malagnac F."/>
            <person name="Mello A."/>
            <person name="Molinier V."/>
            <person name="Miyauchi S."/>
            <person name="Poulain J."/>
            <person name="Riccioni C."/>
            <person name="Rubini A."/>
            <person name="Sitrit Y."/>
            <person name="Splivallo R."/>
            <person name="Traeger S."/>
            <person name="Wang M."/>
            <person name="Zifcakova L."/>
            <person name="Wipf D."/>
            <person name="Zambonelli A."/>
            <person name="Paolocci F."/>
            <person name="Nowrousian M."/>
            <person name="Ottonello S."/>
            <person name="Baldrian P."/>
            <person name="Spatafora J.W."/>
            <person name="Henrissat B."/>
            <person name="Nagy L.G."/>
            <person name="Aury J.M."/>
            <person name="Wincker P."/>
            <person name="Grigoriev I.V."/>
            <person name="Bonfante P."/>
            <person name="Martin F.M."/>
        </authorList>
    </citation>
    <scope>NUCLEOTIDE SEQUENCE [LARGE SCALE GENOMIC DNA]</scope>
    <source>
        <strain evidence="2 3">RN42</strain>
    </source>
</reference>
<evidence type="ECO:0000313" key="2">
    <source>
        <dbReference type="EMBL" id="RPA81757.1"/>
    </source>
</evidence>
<keyword evidence="1" id="KW-0472">Membrane</keyword>
<evidence type="ECO:0000256" key="1">
    <source>
        <dbReference type="SAM" id="Phobius"/>
    </source>
</evidence>
<accession>A0A3N4I8F7</accession>
<name>A0A3N4I8F7_ASCIM</name>
<dbReference type="EMBL" id="ML119677">
    <property type="protein sequence ID" value="RPA81757.1"/>
    <property type="molecule type" value="Genomic_DNA"/>
</dbReference>
<feature type="transmembrane region" description="Helical" evidence="1">
    <location>
        <begin position="12"/>
        <end position="30"/>
    </location>
</feature>
<feature type="transmembrane region" description="Helical" evidence="1">
    <location>
        <begin position="413"/>
        <end position="435"/>
    </location>
</feature>
<keyword evidence="1" id="KW-0812">Transmembrane</keyword>
<keyword evidence="1" id="KW-1133">Transmembrane helix</keyword>
<feature type="transmembrane region" description="Helical" evidence="1">
    <location>
        <begin position="177"/>
        <end position="201"/>
    </location>
</feature>
<feature type="transmembrane region" description="Helical" evidence="1">
    <location>
        <begin position="213"/>
        <end position="233"/>
    </location>
</feature>
<gene>
    <name evidence="2" type="ORF">BJ508DRAFT_306362</name>
</gene>